<name>A0A0F9KQ98_9ZZZZ</name>
<accession>A0A0F9KQ98</accession>
<reference evidence="1" key="1">
    <citation type="journal article" date="2015" name="Nature">
        <title>Complex archaea that bridge the gap between prokaryotes and eukaryotes.</title>
        <authorList>
            <person name="Spang A."/>
            <person name="Saw J.H."/>
            <person name="Jorgensen S.L."/>
            <person name="Zaremba-Niedzwiedzka K."/>
            <person name="Martijn J."/>
            <person name="Lind A.E."/>
            <person name="van Eijk R."/>
            <person name="Schleper C."/>
            <person name="Guy L."/>
            <person name="Ettema T.J."/>
        </authorList>
    </citation>
    <scope>NUCLEOTIDE SEQUENCE</scope>
</reference>
<sequence length="619" mass="67192">MTLSAVFRWKHPDSTTDMNSRLQTLVPRGIFDGGLVTSGAGLTVNVSAFKAIGYDGMLVQDDSVEILGVVANATNYVVVRAKYVSGTTPTVQWEVMTQTAYNADPDRNYLVVFAVITVPAGAGAVVDSYISTLARDAVDPMTRSPYRGNTVFASLPAEPPEQNRDGDFYFVTDLGTFYWWNVATSSWQAFTTGSYNLETGTMTDIVIQGERDRIEQGSGIIGGVRPADGFASAPDITIVETPSVANQIGFDTFSAVVNGHYVQPYARYVTLPAKPGAGTRYDLIFLEVYRESIAVPENHDFPRNPDGTSTYTITQVSDQVEQIMFTAGVGGNNFDLNELQSDDHAWVVTKYRIGTISGVAIGALQDNQTSAASALNIDGNAFVAPAAGTNERVWMAAAAATSADGQSWAIPLFVVKRTAAEDHTIGQAVQIFRADIRWVFPVYPVSDTGHAARLNIDTVARQQAFNFSTSTPVDYTQPSGFINGLDYPVQNAIGINNVQMYEEEIRLRIRGLEDNLRINAGPTFGVSGAPAVGYERVVVWVKMCYTLYCNSTTQADTMISARHRPIVTDQIAAGTFKGIGWKRGYVTYEIEWYNLGAAATELDENDSMTTAGWTKGDAS</sequence>
<gene>
    <name evidence="1" type="ORF">LCGC14_1300200</name>
</gene>
<dbReference type="EMBL" id="LAZR01007582">
    <property type="protein sequence ID" value="KKM84339.1"/>
    <property type="molecule type" value="Genomic_DNA"/>
</dbReference>
<organism evidence="1">
    <name type="scientific">marine sediment metagenome</name>
    <dbReference type="NCBI Taxonomy" id="412755"/>
    <lineage>
        <taxon>unclassified sequences</taxon>
        <taxon>metagenomes</taxon>
        <taxon>ecological metagenomes</taxon>
    </lineage>
</organism>
<dbReference type="AlphaFoldDB" id="A0A0F9KQ98"/>
<protein>
    <submittedName>
        <fullName evidence="1">Uncharacterized protein</fullName>
    </submittedName>
</protein>
<proteinExistence type="predicted"/>
<evidence type="ECO:0000313" key="1">
    <source>
        <dbReference type="EMBL" id="KKM84339.1"/>
    </source>
</evidence>
<comment type="caution">
    <text evidence="1">The sequence shown here is derived from an EMBL/GenBank/DDBJ whole genome shotgun (WGS) entry which is preliminary data.</text>
</comment>
<feature type="non-terminal residue" evidence="1">
    <location>
        <position position="619"/>
    </location>
</feature>